<dbReference type="AlphaFoldDB" id="A0A6P1TJT1"/>
<protein>
    <submittedName>
        <fullName evidence="3">Stage V sporulation protein AA</fullName>
    </submittedName>
</protein>
<keyword evidence="4" id="KW-1185">Reference proteome</keyword>
<name>A0A6P1TJT1_9FIRM</name>
<feature type="domain" description="Stage V sporulation protein AA" evidence="2">
    <location>
        <begin position="6"/>
        <end position="89"/>
    </location>
</feature>
<dbReference type="EMBL" id="CP048000">
    <property type="protein sequence ID" value="QHQ59538.1"/>
    <property type="molecule type" value="Genomic_DNA"/>
</dbReference>
<evidence type="ECO:0000256" key="1">
    <source>
        <dbReference type="SAM" id="Phobius"/>
    </source>
</evidence>
<dbReference type="Gene3D" id="2.60.480.10">
    <property type="entry name" value="eubacterium ventriosum atcc domain"/>
    <property type="match status" value="1"/>
</dbReference>
<reference evidence="3 4" key="1">
    <citation type="submission" date="2020-01" db="EMBL/GenBank/DDBJ databases">
        <title>Genome analysis of Anaerocolumna sp. CBA3638.</title>
        <authorList>
            <person name="Kim J."/>
            <person name="Roh S.W."/>
        </authorList>
    </citation>
    <scope>NUCLEOTIDE SEQUENCE [LARGE SCALE GENOMIC DNA]</scope>
    <source>
        <strain evidence="3 4">CBA3638</strain>
    </source>
</reference>
<dbReference type="InterPro" id="IPR038548">
    <property type="entry name" value="SporV_AA_N_sf"/>
</dbReference>
<keyword evidence="1" id="KW-1133">Transmembrane helix</keyword>
<feature type="transmembrane region" description="Helical" evidence="1">
    <location>
        <begin position="100"/>
        <end position="121"/>
    </location>
</feature>
<proteinExistence type="predicted"/>
<dbReference type="Pfam" id="PF12164">
    <property type="entry name" value="SporV_AA"/>
    <property type="match status" value="1"/>
</dbReference>
<dbReference type="InterPro" id="IPR021997">
    <property type="entry name" value="SporV_AA"/>
</dbReference>
<evidence type="ECO:0000259" key="2">
    <source>
        <dbReference type="Pfam" id="PF12164"/>
    </source>
</evidence>
<dbReference type="RefSeq" id="WP_161836206.1">
    <property type="nucleotide sequence ID" value="NZ_CP048000.1"/>
</dbReference>
<keyword evidence="1" id="KW-0472">Membrane</keyword>
<sequence length="208" mass="23728">MNDSCLYIKIDKNTMVTNKTIYLKDIAKLYSHDSKMVNDLKSQIVFETQATKKTNYIFSILKLIELINKIYPDVQIINLGESDFIIHYDPPKKLPKIFDYLKVFMVSLMVFFGAAFTIMTFNEDANVKEVFAAIYKLVTGSEKGGGILEISYAVGLPLGIIVFFNHFSKLKLGNDPTPMQVQMRLYEENLDTTLIENANREGKTIDVL</sequence>
<dbReference type="KEGG" id="anr:Ana3638_00950"/>
<gene>
    <name evidence="3" type="ORF">Ana3638_00950</name>
</gene>
<dbReference type="Proteomes" id="UP000464314">
    <property type="component" value="Chromosome"/>
</dbReference>
<accession>A0A6P1TJT1</accession>
<evidence type="ECO:0000313" key="3">
    <source>
        <dbReference type="EMBL" id="QHQ59538.1"/>
    </source>
</evidence>
<keyword evidence="1" id="KW-0812">Transmembrane</keyword>
<evidence type="ECO:0000313" key="4">
    <source>
        <dbReference type="Proteomes" id="UP000464314"/>
    </source>
</evidence>
<feature type="transmembrane region" description="Helical" evidence="1">
    <location>
        <begin position="146"/>
        <end position="164"/>
    </location>
</feature>
<organism evidence="3 4">
    <name type="scientific">Anaerocolumna sedimenticola</name>
    <dbReference type="NCBI Taxonomy" id="2696063"/>
    <lineage>
        <taxon>Bacteria</taxon>
        <taxon>Bacillati</taxon>
        <taxon>Bacillota</taxon>
        <taxon>Clostridia</taxon>
        <taxon>Lachnospirales</taxon>
        <taxon>Lachnospiraceae</taxon>
        <taxon>Anaerocolumna</taxon>
    </lineage>
</organism>